<accession>A0A0C9SSE4</accession>
<dbReference type="AlphaFoldDB" id="A0A0C9SSE4"/>
<name>A0A0C9SSE4_PAXIN</name>
<dbReference type="EMBL" id="KN819386">
    <property type="protein sequence ID" value="KIJ11139.1"/>
    <property type="molecule type" value="Genomic_DNA"/>
</dbReference>
<reference evidence="1 2" key="1">
    <citation type="submission" date="2014-06" db="EMBL/GenBank/DDBJ databases">
        <authorList>
            <consortium name="DOE Joint Genome Institute"/>
            <person name="Kuo A."/>
            <person name="Kohler A."/>
            <person name="Nagy L.G."/>
            <person name="Floudas D."/>
            <person name="Copeland A."/>
            <person name="Barry K.W."/>
            <person name="Cichocki N."/>
            <person name="Veneault-Fourrey C."/>
            <person name="LaButti K."/>
            <person name="Lindquist E.A."/>
            <person name="Lipzen A."/>
            <person name="Lundell T."/>
            <person name="Morin E."/>
            <person name="Murat C."/>
            <person name="Sun H."/>
            <person name="Tunlid A."/>
            <person name="Henrissat B."/>
            <person name="Grigoriev I.V."/>
            <person name="Hibbett D.S."/>
            <person name="Martin F."/>
            <person name="Nordberg H.P."/>
            <person name="Cantor M.N."/>
            <person name="Hua S.X."/>
        </authorList>
    </citation>
    <scope>NUCLEOTIDE SEQUENCE [LARGE SCALE GENOMIC DNA]</scope>
    <source>
        <strain evidence="1 2">ATCC 200175</strain>
    </source>
</reference>
<sequence>MQRWALKFLSDVHIPRHLGQAHLAEVCCSLTWLSRAAIVIQLGLQPCHWHRWRMAFASITW</sequence>
<protein>
    <submittedName>
        <fullName evidence="1">Uncharacterized protein</fullName>
    </submittedName>
</protein>
<evidence type="ECO:0000313" key="2">
    <source>
        <dbReference type="Proteomes" id="UP000053647"/>
    </source>
</evidence>
<keyword evidence="2" id="KW-1185">Reference proteome</keyword>
<evidence type="ECO:0000313" key="1">
    <source>
        <dbReference type="EMBL" id="KIJ11139.1"/>
    </source>
</evidence>
<proteinExistence type="predicted"/>
<organism evidence="1 2">
    <name type="scientific">Paxillus involutus ATCC 200175</name>
    <dbReference type="NCBI Taxonomy" id="664439"/>
    <lineage>
        <taxon>Eukaryota</taxon>
        <taxon>Fungi</taxon>
        <taxon>Dikarya</taxon>
        <taxon>Basidiomycota</taxon>
        <taxon>Agaricomycotina</taxon>
        <taxon>Agaricomycetes</taxon>
        <taxon>Agaricomycetidae</taxon>
        <taxon>Boletales</taxon>
        <taxon>Paxilineae</taxon>
        <taxon>Paxillaceae</taxon>
        <taxon>Paxillus</taxon>
    </lineage>
</organism>
<reference evidence="2" key="2">
    <citation type="submission" date="2015-01" db="EMBL/GenBank/DDBJ databases">
        <title>Evolutionary Origins and Diversification of the Mycorrhizal Mutualists.</title>
        <authorList>
            <consortium name="DOE Joint Genome Institute"/>
            <consortium name="Mycorrhizal Genomics Consortium"/>
            <person name="Kohler A."/>
            <person name="Kuo A."/>
            <person name="Nagy L.G."/>
            <person name="Floudas D."/>
            <person name="Copeland A."/>
            <person name="Barry K.W."/>
            <person name="Cichocki N."/>
            <person name="Veneault-Fourrey C."/>
            <person name="LaButti K."/>
            <person name="Lindquist E.A."/>
            <person name="Lipzen A."/>
            <person name="Lundell T."/>
            <person name="Morin E."/>
            <person name="Murat C."/>
            <person name="Riley R."/>
            <person name="Ohm R."/>
            <person name="Sun H."/>
            <person name="Tunlid A."/>
            <person name="Henrissat B."/>
            <person name="Grigoriev I.V."/>
            <person name="Hibbett D.S."/>
            <person name="Martin F."/>
        </authorList>
    </citation>
    <scope>NUCLEOTIDE SEQUENCE [LARGE SCALE GENOMIC DNA]</scope>
    <source>
        <strain evidence="2">ATCC 200175</strain>
    </source>
</reference>
<gene>
    <name evidence="1" type="ORF">PAXINDRAFT_171929</name>
</gene>
<dbReference type="Proteomes" id="UP000053647">
    <property type="component" value="Unassembled WGS sequence"/>
</dbReference>
<dbReference type="HOGENOM" id="CLU_2923284_0_0_1"/>